<evidence type="ECO:0000256" key="9">
    <source>
        <dbReference type="PIRNR" id="PIRNR000381"/>
    </source>
</evidence>
<evidence type="ECO:0000256" key="5">
    <source>
        <dbReference type="ARBA" id="ARBA00022723"/>
    </source>
</evidence>
<dbReference type="InterPro" id="IPR036724">
    <property type="entry name" value="Cobalamin-bd_sf"/>
</dbReference>
<dbReference type="PIRSF" id="PIRSF000381">
    <property type="entry name" value="MetH"/>
    <property type="match status" value="1"/>
</dbReference>
<keyword evidence="9" id="KW-0486">Methionine biosynthesis</keyword>
<dbReference type="InterPro" id="IPR000489">
    <property type="entry name" value="Pterin-binding_dom"/>
</dbReference>
<dbReference type="InterPro" id="IPR004223">
    <property type="entry name" value="VitB12-dep_Met_synth_activ_dom"/>
</dbReference>
<feature type="domain" description="B12-binding N-terminal" evidence="13">
    <location>
        <begin position="321"/>
        <end position="415"/>
    </location>
</feature>
<dbReference type="InterPro" id="IPR033706">
    <property type="entry name" value="Met_synthase_B12-bd"/>
</dbReference>
<evidence type="ECO:0000256" key="8">
    <source>
        <dbReference type="NCBIfam" id="TIGR02082"/>
    </source>
</evidence>
<organism evidence="14 15">
    <name type="scientific">Winogradskyella bathintestinalis</name>
    <dbReference type="NCBI Taxonomy" id="3035208"/>
    <lineage>
        <taxon>Bacteria</taxon>
        <taxon>Pseudomonadati</taxon>
        <taxon>Bacteroidota</taxon>
        <taxon>Flavobacteriia</taxon>
        <taxon>Flavobacteriales</taxon>
        <taxon>Flavobacteriaceae</taxon>
        <taxon>Winogradskyella</taxon>
    </lineage>
</organism>
<evidence type="ECO:0000256" key="7">
    <source>
        <dbReference type="ARBA" id="ARBA00023285"/>
    </source>
</evidence>
<feature type="domain" description="Pterin-binding" evidence="10">
    <location>
        <begin position="26"/>
        <end position="287"/>
    </location>
</feature>
<dbReference type="CDD" id="cd02069">
    <property type="entry name" value="methionine_synthase_B12_BD"/>
    <property type="match status" value="1"/>
</dbReference>
<dbReference type="Pfam" id="PF02965">
    <property type="entry name" value="Met_synt_B12"/>
    <property type="match status" value="1"/>
</dbReference>
<dbReference type="InterPro" id="IPR011822">
    <property type="entry name" value="MetH"/>
</dbReference>
<evidence type="ECO:0000256" key="6">
    <source>
        <dbReference type="ARBA" id="ARBA00022737"/>
    </source>
</evidence>
<dbReference type="EC" id="2.1.1.13" evidence="8 9"/>
<comment type="cofactor">
    <cofactor evidence="9">
        <name>Zn(2+)</name>
        <dbReference type="ChEBI" id="CHEBI:29105"/>
    </cofactor>
</comment>
<keyword evidence="15" id="KW-1185">Reference proteome</keyword>
<dbReference type="EMBL" id="JASDDK010000001">
    <property type="protein sequence ID" value="MDN3491901.1"/>
    <property type="molecule type" value="Genomic_DNA"/>
</dbReference>
<comment type="function">
    <text evidence="9">Catalyzes the transfer of a methyl group from methyl-cobalamin to homocysteine, yielding enzyme-bound cob(I)alamin and methionine. Subsequently, remethylates the cofactor using methyltetrahydrofolate.</text>
</comment>
<dbReference type="Gene3D" id="1.10.288.10">
    <property type="entry name" value="Cobalamin-dependent Methionine Synthase, domain 2"/>
    <property type="match status" value="1"/>
</dbReference>
<dbReference type="Gene3D" id="3.10.196.10">
    <property type="entry name" value="Vitamin B12-dependent methionine synthase, activation domain"/>
    <property type="match status" value="1"/>
</dbReference>
<dbReference type="PROSITE" id="PS50972">
    <property type="entry name" value="PTERIN_BINDING"/>
    <property type="match status" value="1"/>
</dbReference>
<dbReference type="SUPFAM" id="SSF47644">
    <property type="entry name" value="Methionine synthase domain"/>
    <property type="match status" value="1"/>
</dbReference>
<keyword evidence="9" id="KW-0862">Zinc</keyword>
<comment type="pathway">
    <text evidence="9">Amino-acid biosynthesis; L-methionine biosynthesis via de novo pathway; L-methionine from L-homocysteine (MetH route): step 1/1.</text>
</comment>
<keyword evidence="3 9" id="KW-0846">Cobalamin</keyword>
<comment type="caution">
    <text evidence="14">The sequence shown here is derived from an EMBL/GenBank/DDBJ whole genome shotgun (WGS) entry which is preliminary data.</text>
</comment>
<dbReference type="Gene3D" id="1.10.1240.10">
    <property type="entry name" value="Methionine synthase domain"/>
    <property type="match status" value="1"/>
</dbReference>
<reference evidence="14 15" key="1">
    <citation type="journal article" date="2023" name="Int. J. Syst. Evol. Microbiol.">
        <title>Winogradskyella bathintestinalis sp. nov., isolated from the intestine of the deep-sea loosejaw dragonfish, Malacosteus niger.</title>
        <authorList>
            <person name="Uniacke-Lowe S."/>
            <person name="Johnson C.N."/>
            <person name="Stanton C."/>
            <person name="Hill C."/>
            <person name="Ross P."/>
        </authorList>
    </citation>
    <scope>NUCLEOTIDE SEQUENCE [LARGE SCALE GENOMIC DNA]</scope>
    <source>
        <strain evidence="14 15">APC 3343</strain>
    </source>
</reference>
<comment type="domain">
    <text evidence="9">Modular enzyme with four functionally distinct domains. The isolated Hcy-binding domain catalyzes methyl transfer from free methylcobalamin to homocysteine. The Hcy-binding domain in association with the pterin-binding domain catalyzes the methylation of cob(I)alamin by methyltetrahydrofolate and the methylation of homocysteine. The B12-binding domain binds the cofactor. The AdoMet activation domain binds S-adenosyl-L-methionine. Under aerobic conditions cob(I)alamin can be converted to inactive cob(II)alamin. Reductive methylation by S-adenosyl-L-methionine and flavodoxin regenerates methylcobalamin.</text>
</comment>
<evidence type="ECO:0000259" key="10">
    <source>
        <dbReference type="PROSITE" id="PS50972"/>
    </source>
</evidence>
<evidence type="ECO:0000256" key="4">
    <source>
        <dbReference type="ARBA" id="ARBA00022679"/>
    </source>
</evidence>
<dbReference type="Gene3D" id="3.40.50.280">
    <property type="entry name" value="Cobalamin-binding domain"/>
    <property type="match status" value="1"/>
</dbReference>
<dbReference type="InterPro" id="IPR050554">
    <property type="entry name" value="Met_Synthase/Corrinoid"/>
</dbReference>
<evidence type="ECO:0000256" key="2">
    <source>
        <dbReference type="ARBA" id="ARBA00022603"/>
    </source>
</evidence>
<dbReference type="Pfam" id="PF02607">
    <property type="entry name" value="B12-binding_2"/>
    <property type="match status" value="1"/>
</dbReference>
<dbReference type="GO" id="GO:0032259">
    <property type="term" value="P:methylation"/>
    <property type="evidence" value="ECO:0007669"/>
    <property type="project" value="UniProtKB-KW"/>
</dbReference>
<comment type="cofactor">
    <cofactor evidence="9">
        <name>methylcob(III)alamin</name>
        <dbReference type="ChEBI" id="CHEBI:28115"/>
    </cofactor>
</comment>
<dbReference type="PROSITE" id="PS51332">
    <property type="entry name" value="B12_BINDING"/>
    <property type="match status" value="1"/>
</dbReference>
<evidence type="ECO:0000313" key="15">
    <source>
        <dbReference type="Proteomes" id="UP001231197"/>
    </source>
</evidence>
<sequence>MAVSDTKKYLTLSGLEPLVVTPESNFINVGERTNVTGSRKFLRLIKEEKYDEALEVARDQVEGGAQILDVNMDEGMLDGVYAMTTFLNLIASEPDISRIPLMIDSSKWEIIEAGLQVAQGKCVVNSISLKEGEAEFKHHAKLIKRYGAAVVVMAFDEAGQADNYDRRIEICKRSYHILVNELNFPAQDIIFDPNIFPVATGMDEHRRNALDFFEATKWIRENLPHANVSGGVSNVSFSFRGNNVVREAMHSAFLYHAIKNGMNLGIVNPTMLEVYDEIDKDLLERIEDVFFDRRDDATERLMEIAESLAGTSRDLSAQSTNIQAWRNDALQDRITHALVKGVDKFIIEDVEEARLASDKPIEVIEGHLMIGMNVVGDLFGSGKMFLPQVVKSARVMKKAVAYLQPFIEAEKDGKQEFAGKILMATVKGDVHDIGKNIVSVVLGCNNYEIIDLGVMVPPEKIIETAIKENVDIIGLSGLITPSLDEMVYVSKALEKENIEIPLIIGGATTSRAHSAVKIAPHYKNTVVHINDASRAVTVVGDLLKKDSRVYKEQIREEYDAFREQFLKRTRKKEYLTLSEARRNKFKINWNTSEIVKPDQLGIHIIDDFDITKLEEFIDWSPFFRSWDLHGKYPAILTDDVVGEQASELSADAKKLLKRIFDEKLLKAKAIFGLFEANSINDDDIEISLLKAQNETHKFLTLRQQSKKAKGKPNIALADFIAPKSTGKQDYMGAFCVTTGFGTQELAEKFEAEHDDYNAIMIKALADRLAEAFAEYLHKEVRTKHWNYDRNENLTNEELIKESYKGIRPAPGYPACPDHLEKTTIWEILNVEENIGVKLTESLAMWPAASVSGYYFGNPEARYFGLGKIKEDQIEDYAKRRNISEEEATKWLSPNIAD</sequence>
<comment type="catalytic activity">
    <reaction evidence="9">
        <text>(6S)-5-methyl-5,6,7,8-tetrahydrofolate + L-homocysteine = (6S)-5,6,7,8-tetrahydrofolate + L-methionine</text>
        <dbReference type="Rhea" id="RHEA:11172"/>
        <dbReference type="ChEBI" id="CHEBI:18608"/>
        <dbReference type="ChEBI" id="CHEBI:57453"/>
        <dbReference type="ChEBI" id="CHEBI:57844"/>
        <dbReference type="ChEBI" id="CHEBI:58199"/>
        <dbReference type="EC" id="2.1.1.13"/>
    </reaction>
</comment>
<keyword evidence="9" id="KW-0949">S-adenosyl-L-methionine</keyword>
<comment type="similarity">
    <text evidence="1">Belongs to the vitamin-B12 dependent methionine synthase family.</text>
</comment>
<dbReference type="SMART" id="SM01018">
    <property type="entry name" value="B12-binding_2"/>
    <property type="match status" value="1"/>
</dbReference>
<dbReference type="SUPFAM" id="SSF56507">
    <property type="entry name" value="Methionine synthase activation domain-like"/>
    <property type="match status" value="1"/>
</dbReference>
<evidence type="ECO:0000256" key="1">
    <source>
        <dbReference type="ARBA" id="ARBA00010398"/>
    </source>
</evidence>
<dbReference type="PANTHER" id="PTHR45833">
    <property type="entry name" value="METHIONINE SYNTHASE"/>
    <property type="match status" value="1"/>
</dbReference>
<dbReference type="InterPro" id="IPR006158">
    <property type="entry name" value="Cobalamin-bd"/>
</dbReference>
<evidence type="ECO:0000259" key="13">
    <source>
        <dbReference type="PROSITE" id="PS51337"/>
    </source>
</evidence>
<feature type="domain" description="AdoMet activation" evidence="11">
    <location>
        <begin position="568"/>
        <end position="897"/>
    </location>
</feature>
<dbReference type="PANTHER" id="PTHR45833:SF1">
    <property type="entry name" value="METHIONINE SYNTHASE"/>
    <property type="match status" value="1"/>
</dbReference>
<dbReference type="Proteomes" id="UP001231197">
    <property type="component" value="Unassembled WGS sequence"/>
</dbReference>
<keyword evidence="6" id="KW-0677">Repeat</keyword>
<evidence type="ECO:0000259" key="12">
    <source>
        <dbReference type="PROSITE" id="PS51332"/>
    </source>
</evidence>
<protein>
    <recommendedName>
        <fullName evidence="8 9">Methionine synthase</fullName>
        <ecNumber evidence="8 9">2.1.1.13</ecNumber>
    </recommendedName>
    <alternativeName>
        <fullName evidence="9">5-methyltetrahydrofolate--homocysteine methyltransferase</fullName>
    </alternativeName>
</protein>
<keyword evidence="7 9" id="KW-0170">Cobalt</keyword>
<evidence type="ECO:0000313" key="14">
    <source>
        <dbReference type="EMBL" id="MDN3491901.1"/>
    </source>
</evidence>
<accession>A0ABT7ZSB8</accession>
<dbReference type="Pfam" id="PF00809">
    <property type="entry name" value="Pterin_bind"/>
    <property type="match status" value="1"/>
</dbReference>
<evidence type="ECO:0000256" key="3">
    <source>
        <dbReference type="ARBA" id="ARBA00022628"/>
    </source>
</evidence>
<dbReference type="InterPro" id="IPR036594">
    <property type="entry name" value="Meth_synthase_dom"/>
</dbReference>
<dbReference type="Pfam" id="PF02310">
    <property type="entry name" value="B12-binding"/>
    <property type="match status" value="1"/>
</dbReference>
<dbReference type="Gene3D" id="3.20.20.20">
    <property type="entry name" value="Dihydropteroate synthase-like"/>
    <property type="match status" value="1"/>
</dbReference>
<dbReference type="InterPro" id="IPR037010">
    <property type="entry name" value="VitB12-dep_Met_synth_activ_sf"/>
</dbReference>
<dbReference type="PROSITE" id="PS51337">
    <property type="entry name" value="B12_BINDING_NTER"/>
    <property type="match status" value="1"/>
</dbReference>
<keyword evidence="5 9" id="KW-0479">Metal-binding</keyword>
<gene>
    <name evidence="14" type="primary">metH</name>
    <name evidence="14" type="ORF">QMA06_04145</name>
</gene>
<dbReference type="CDD" id="cd00740">
    <property type="entry name" value="MeTr"/>
    <property type="match status" value="1"/>
</dbReference>
<keyword evidence="2 9" id="KW-0489">Methyltransferase</keyword>
<dbReference type="PROSITE" id="PS50974">
    <property type="entry name" value="ADOMET_ACTIVATION"/>
    <property type="match status" value="1"/>
</dbReference>
<feature type="domain" description="B12-binding" evidence="12">
    <location>
        <begin position="418"/>
        <end position="553"/>
    </location>
</feature>
<keyword evidence="9" id="KW-0028">Amino-acid biosynthesis</keyword>
<evidence type="ECO:0000259" key="11">
    <source>
        <dbReference type="PROSITE" id="PS50974"/>
    </source>
</evidence>
<dbReference type="InterPro" id="IPR011005">
    <property type="entry name" value="Dihydropteroate_synth-like_sf"/>
</dbReference>
<name>A0ABT7ZSB8_9FLAO</name>
<dbReference type="NCBIfam" id="TIGR02082">
    <property type="entry name" value="metH"/>
    <property type="match status" value="1"/>
</dbReference>
<dbReference type="SUPFAM" id="SSF51717">
    <property type="entry name" value="Dihydropteroate synthetase-like"/>
    <property type="match status" value="1"/>
</dbReference>
<proteinExistence type="inferred from homology"/>
<dbReference type="SUPFAM" id="SSF52242">
    <property type="entry name" value="Cobalamin (vitamin B12)-binding domain"/>
    <property type="match status" value="1"/>
</dbReference>
<dbReference type="GO" id="GO:0008705">
    <property type="term" value="F:methionine synthase activity"/>
    <property type="evidence" value="ECO:0007669"/>
    <property type="project" value="UniProtKB-EC"/>
</dbReference>
<dbReference type="InterPro" id="IPR003759">
    <property type="entry name" value="Cbl-bd_cap"/>
</dbReference>
<dbReference type="RefSeq" id="WP_290205589.1">
    <property type="nucleotide sequence ID" value="NZ_JASDDK010000001.1"/>
</dbReference>
<keyword evidence="4 9" id="KW-0808">Transferase</keyword>